<protein>
    <submittedName>
        <fullName evidence="2">Uncharacterized protein</fullName>
    </submittedName>
</protein>
<feature type="compositionally biased region" description="Basic and acidic residues" evidence="1">
    <location>
        <begin position="132"/>
        <end position="142"/>
    </location>
</feature>
<keyword evidence="3" id="KW-1185">Reference proteome</keyword>
<organism evidence="2 3">
    <name type="scientific">Nocardia acididurans</name>
    <dbReference type="NCBI Taxonomy" id="2802282"/>
    <lineage>
        <taxon>Bacteria</taxon>
        <taxon>Bacillati</taxon>
        <taxon>Actinomycetota</taxon>
        <taxon>Actinomycetes</taxon>
        <taxon>Mycobacteriales</taxon>
        <taxon>Nocardiaceae</taxon>
        <taxon>Nocardia</taxon>
    </lineage>
</organism>
<gene>
    <name evidence="2" type="ORF">JK358_06570</name>
</gene>
<dbReference type="Proteomes" id="UP000602198">
    <property type="component" value="Unassembled WGS sequence"/>
</dbReference>
<evidence type="ECO:0000313" key="3">
    <source>
        <dbReference type="Proteomes" id="UP000602198"/>
    </source>
</evidence>
<proteinExistence type="predicted"/>
<accession>A0ABS1M1V5</accession>
<dbReference type="InterPro" id="IPR045428">
    <property type="entry name" value="EACC1"/>
</dbReference>
<reference evidence="2 3" key="1">
    <citation type="submission" date="2021-01" db="EMBL/GenBank/DDBJ databases">
        <title>WGS of actinomycetes isolated from Thailand.</title>
        <authorList>
            <person name="Thawai C."/>
        </authorList>
    </citation>
    <scope>NUCLEOTIDE SEQUENCE [LARGE SCALE GENOMIC DNA]</scope>
    <source>
        <strain evidence="2 3">LPG 2</strain>
    </source>
</reference>
<name>A0ABS1M1V5_9NOCA</name>
<sequence length="156" mass="16957">MVEILLAVHDSDDDVAELKSLFDELVVDDELRALRKEIARTPRAGTLGAEEIIRIVIDAPEFWGAVTTCVVAWLRMRRPQLRLKLSRPDGLHAEIVAIGGEAVNEAQVLEAIDIVRGENTKSDGRGANAELQGRRATAELEGRPANAEPEGKNAAS</sequence>
<feature type="region of interest" description="Disordered" evidence="1">
    <location>
        <begin position="119"/>
        <end position="156"/>
    </location>
</feature>
<dbReference type="RefSeq" id="WP_201944845.1">
    <property type="nucleotide sequence ID" value="NZ_JAERRJ010000002.1"/>
</dbReference>
<dbReference type="EMBL" id="JAERRJ010000002">
    <property type="protein sequence ID" value="MBL1074055.1"/>
    <property type="molecule type" value="Genomic_DNA"/>
</dbReference>
<evidence type="ECO:0000256" key="1">
    <source>
        <dbReference type="SAM" id="MobiDB-lite"/>
    </source>
</evidence>
<evidence type="ECO:0000313" key="2">
    <source>
        <dbReference type="EMBL" id="MBL1074055.1"/>
    </source>
</evidence>
<comment type="caution">
    <text evidence="2">The sequence shown here is derived from an EMBL/GenBank/DDBJ whole genome shotgun (WGS) entry which is preliminary data.</text>
</comment>
<dbReference type="Pfam" id="PF19953">
    <property type="entry name" value="EACC1"/>
    <property type="match status" value="1"/>
</dbReference>